<organism evidence="3">
    <name type="scientific">Candidatus Methanogaster sp. ANME-2c ERB4</name>
    <dbReference type="NCBI Taxonomy" id="2759911"/>
    <lineage>
        <taxon>Archaea</taxon>
        <taxon>Methanobacteriati</taxon>
        <taxon>Methanobacteriota</taxon>
        <taxon>Stenosarchaea group</taxon>
        <taxon>Methanomicrobia</taxon>
        <taxon>Methanosarcinales</taxon>
        <taxon>ANME-2 cluster</taxon>
        <taxon>Candidatus Methanogasteraceae</taxon>
        <taxon>Candidatus Methanogaster</taxon>
    </lineage>
</organism>
<sequence>MFDFEKRNIMTMNYTRYLALPKMWIDAMRLGKGDQVKIEMDNENRLVITPAKEHGALPAMFVKVQYVSNGRTHIFCIFIDAGDSVILREIAGAEGNPKTGRRWYDRVKGSVEYVIQNWWLLMFVLDIFFGMWMQV</sequence>
<dbReference type="EMBL" id="MT631173">
    <property type="protein sequence ID" value="QNO46202.1"/>
    <property type="molecule type" value="Genomic_DNA"/>
</dbReference>
<keyword evidence="1" id="KW-1133">Transmembrane helix</keyword>
<keyword evidence="1" id="KW-0812">Transmembrane</keyword>
<keyword evidence="1" id="KW-0472">Membrane</keyword>
<evidence type="ECO:0000256" key="1">
    <source>
        <dbReference type="SAM" id="Phobius"/>
    </source>
</evidence>
<dbReference type="Pfam" id="PF04014">
    <property type="entry name" value="MazE_antitoxin"/>
    <property type="match status" value="1"/>
</dbReference>
<reference evidence="3" key="1">
    <citation type="submission" date="2020-06" db="EMBL/GenBank/DDBJ databases">
        <title>Unique genomic features of the anaerobic methanotrophic archaea.</title>
        <authorList>
            <person name="Chadwick G.L."/>
            <person name="Skennerton C.T."/>
            <person name="Laso-Perez R."/>
            <person name="Leu A.O."/>
            <person name="Speth D.R."/>
            <person name="Yu H."/>
            <person name="Morgan-Lang C."/>
            <person name="Hatzenpichler R."/>
            <person name="Goudeau D."/>
            <person name="Malmstrom R."/>
            <person name="Brazelton W.J."/>
            <person name="Woyke T."/>
            <person name="Hallam S.J."/>
            <person name="Tyson G.W."/>
            <person name="Wegener G."/>
            <person name="Boetius A."/>
            <person name="Orphan V."/>
        </authorList>
    </citation>
    <scope>NUCLEOTIDE SEQUENCE</scope>
</reference>
<accession>A0A7G9YDW8</accession>
<evidence type="ECO:0000313" key="3">
    <source>
        <dbReference type="EMBL" id="QNO46202.1"/>
    </source>
</evidence>
<evidence type="ECO:0000259" key="2">
    <source>
        <dbReference type="Pfam" id="PF04014"/>
    </source>
</evidence>
<feature type="transmembrane region" description="Helical" evidence="1">
    <location>
        <begin position="111"/>
        <end position="133"/>
    </location>
</feature>
<name>A0A7G9YDW8_9EURY</name>
<proteinExistence type="predicted"/>
<protein>
    <recommendedName>
        <fullName evidence="2">SpoVT-AbrB domain-containing protein</fullName>
    </recommendedName>
</protein>
<dbReference type="AlphaFoldDB" id="A0A7G9YDW8"/>
<feature type="domain" description="SpoVT-AbrB" evidence="2">
    <location>
        <begin position="20"/>
        <end position="52"/>
    </location>
</feature>
<dbReference type="GO" id="GO:0003677">
    <property type="term" value="F:DNA binding"/>
    <property type="evidence" value="ECO:0007669"/>
    <property type="project" value="InterPro"/>
</dbReference>
<dbReference type="InterPro" id="IPR007159">
    <property type="entry name" value="SpoVT-AbrB_dom"/>
</dbReference>
<gene>
    <name evidence="3" type="ORF">ABPEKODN_00015</name>
</gene>